<gene>
    <name evidence="3" type="ORF">CBR_g36312</name>
</gene>
<dbReference type="Gramene" id="GBG82781">
    <property type="protein sequence ID" value="GBG82781"/>
    <property type="gene ID" value="CBR_g36312"/>
</dbReference>
<organism evidence="3 4">
    <name type="scientific">Chara braunii</name>
    <name type="common">Braun's stonewort</name>
    <dbReference type="NCBI Taxonomy" id="69332"/>
    <lineage>
        <taxon>Eukaryota</taxon>
        <taxon>Viridiplantae</taxon>
        <taxon>Streptophyta</taxon>
        <taxon>Charophyceae</taxon>
        <taxon>Charales</taxon>
        <taxon>Characeae</taxon>
        <taxon>Chara</taxon>
    </lineage>
</organism>
<dbReference type="AlphaFoldDB" id="A0A388LKJ9"/>
<feature type="domain" description="CH-like" evidence="2">
    <location>
        <begin position="255"/>
        <end position="349"/>
    </location>
</feature>
<sequence>MESSRSSMAAYEELAAWKTTFSAPCYYSQVDAYIRFLEINTNYSYFRIGKTFAADFSSRVTSVAKDCIEPLITKPVKQLLDKAIRKGMKKVVLIIKSEYNYCMSLVRRDAHRRDYKRREESPPPGSDKILNTVAELGKSVAAMKDFYDEACKKREEKTRRKLEMKEAKEREATEREKAEQKARKTLEKRRWEAELEAERRAKLQKDTDIHVAIRLSEMEENFFAKMMVHIHYPRRWSTAELGVTWNRKDRLNREVIRWLQSLDLSHSVKNIRREAANGFLVAEILSRYYPQDILLHSFDTGAAMVRRMNNWAQLVRFFSRAGWTISLKMINGTMNAHAGSAVALIETLYVILTKRK</sequence>
<dbReference type="Pfam" id="PF06294">
    <property type="entry name" value="CH_2"/>
    <property type="match status" value="1"/>
</dbReference>
<evidence type="ECO:0000313" key="4">
    <source>
        <dbReference type="Proteomes" id="UP000265515"/>
    </source>
</evidence>
<accession>A0A388LKJ9</accession>
<name>A0A388LKJ9_CHABU</name>
<evidence type="ECO:0000256" key="1">
    <source>
        <dbReference type="SAM" id="MobiDB-lite"/>
    </source>
</evidence>
<dbReference type="PANTHER" id="PTHR12509">
    <property type="entry name" value="SPERMATOGENESIS-ASSOCIATED 4-RELATED"/>
    <property type="match status" value="1"/>
</dbReference>
<comment type="caution">
    <text evidence="3">The sequence shown here is derived from an EMBL/GenBank/DDBJ whole genome shotgun (WGS) entry which is preliminary data.</text>
</comment>
<feature type="region of interest" description="Disordered" evidence="1">
    <location>
        <begin position="157"/>
        <end position="183"/>
    </location>
</feature>
<evidence type="ECO:0000259" key="2">
    <source>
        <dbReference type="Pfam" id="PF06294"/>
    </source>
</evidence>
<dbReference type="InterPro" id="IPR010441">
    <property type="entry name" value="CH_2"/>
</dbReference>
<dbReference type="Proteomes" id="UP000265515">
    <property type="component" value="Unassembled WGS sequence"/>
</dbReference>
<proteinExistence type="predicted"/>
<dbReference type="STRING" id="69332.A0A388LKJ9"/>
<dbReference type="Gene3D" id="1.10.418.10">
    <property type="entry name" value="Calponin-like domain"/>
    <property type="match status" value="1"/>
</dbReference>
<dbReference type="EMBL" id="BFEA01000418">
    <property type="protein sequence ID" value="GBG82781.1"/>
    <property type="molecule type" value="Genomic_DNA"/>
</dbReference>
<dbReference type="PANTHER" id="PTHR12509:SF8">
    <property type="entry name" value="SPERMATOGENESIS-ASSOCIATED PROTEIN 4"/>
    <property type="match status" value="1"/>
</dbReference>
<dbReference type="GO" id="GO:0005930">
    <property type="term" value="C:axoneme"/>
    <property type="evidence" value="ECO:0007669"/>
    <property type="project" value="TreeGrafter"/>
</dbReference>
<dbReference type="GO" id="GO:0051493">
    <property type="term" value="P:regulation of cytoskeleton organization"/>
    <property type="evidence" value="ECO:0007669"/>
    <property type="project" value="TreeGrafter"/>
</dbReference>
<evidence type="ECO:0000313" key="3">
    <source>
        <dbReference type="EMBL" id="GBG82781.1"/>
    </source>
</evidence>
<dbReference type="InterPro" id="IPR036872">
    <property type="entry name" value="CH_dom_sf"/>
</dbReference>
<keyword evidence="4" id="KW-1185">Reference proteome</keyword>
<dbReference type="GO" id="GO:0008017">
    <property type="term" value="F:microtubule binding"/>
    <property type="evidence" value="ECO:0007669"/>
    <property type="project" value="TreeGrafter"/>
</dbReference>
<dbReference type="InterPro" id="IPR052111">
    <property type="entry name" value="Spermatogenesis_Ciliary_MAP"/>
</dbReference>
<protein>
    <recommendedName>
        <fullName evidence="2">CH-like domain-containing protein</fullName>
    </recommendedName>
</protein>
<dbReference type="OrthoDB" id="62528at2759"/>
<reference evidence="3 4" key="1">
    <citation type="journal article" date="2018" name="Cell">
        <title>The Chara Genome: Secondary Complexity and Implications for Plant Terrestrialization.</title>
        <authorList>
            <person name="Nishiyama T."/>
            <person name="Sakayama H."/>
            <person name="Vries J.D."/>
            <person name="Buschmann H."/>
            <person name="Saint-Marcoux D."/>
            <person name="Ullrich K.K."/>
            <person name="Haas F.B."/>
            <person name="Vanderstraeten L."/>
            <person name="Becker D."/>
            <person name="Lang D."/>
            <person name="Vosolsobe S."/>
            <person name="Rombauts S."/>
            <person name="Wilhelmsson P.K.I."/>
            <person name="Janitza P."/>
            <person name="Kern R."/>
            <person name="Heyl A."/>
            <person name="Rumpler F."/>
            <person name="Villalobos L.I.A.C."/>
            <person name="Clay J.M."/>
            <person name="Skokan R."/>
            <person name="Toyoda A."/>
            <person name="Suzuki Y."/>
            <person name="Kagoshima H."/>
            <person name="Schijlen E."/>
            <person name="Tajeshwar N."/>
            <person name="Catarino B."/>
            <person name="Hetherington A.J."/>
            <person name="Saltykova A."/>
            <person name="Bonnot C."/>
            <person name="Breuninger H."/>
            <person name="Symeonidi A."/>
            <person name="Radhakrishnan G.V."/>
            <person name="Van Nieuwerburgh F."/>
            <person name="Deforce D."/>
            <person name="Chang C."/>
            <person name="Karol K.G."/>
            <person name="Hedrich R."/>
            <person name="Ulvskov P."/>
            <person name="Glockner G."/>
            <person name="Delwiche C.F."/>
            <person name="Petrasek J."/>
            <person name="Van de Peer Y."/>
            <person name="Friml J."/>
            <person name="Beilby M."/>
            <person name="Dolan L."/>
            <person name="Kohara Y."/>
            <person name="Sugano S."/>
            <person name="Fujiyama A."/>
            <person name="Delaux P.-M."/>
            <person name="Quint M."/>
            <person name="TheiBen G."/>
            <person name="Hagemann M."/>
            <person name="Harholt J."/>
            <person name="Dunand C."/>
            <person name="Zachgo S."/>
            <person name="Langdale J."/>
            <person name="Maumus F."/>
            <person name="Straeten D.V.D."/>
            <person name="Gould S.B."/>
            <person name="Rensing S.A."/>
        </authorList>
    </citation>
    <scope>NUCLEOTIDE SEQUENCE [LARGE SCALE GENOMIC DNA]</scope>
    <source>
        <strain evidence="3 4">S276</strain>
    </source>
</reference>